<dbReference type="Gene3D" id="3.40.50.880">
    <property type="match status" value="1"/>
</dbReference>
<evidence type="ECO:0000256" key="4">
    <source>
        <dbReference type="ARBA" id="ARBA00022801"/>
    </source>
</evidence>
<comment type="caution">
    <text evidence="13">The sequence shown here is derived from an EMBL/GenBank/DDBJ whole genome shotgun (WGS) entry which is preliminary data.</text>
</comment>
<evidence type="ECO:0000259" key="12">
    <source>
        <dbReference type="Pfam" id="PF00117"/>
    </source>
</evidence>
<dbReference type="Proteomes" id="UP001237501">
    <property type="component" value="Unassembled WGS sequence"/>
</dbReference>
<keyword evidence="5 10" id="KW-0315">Glutamine amidotransferase</keyword>
<organism evidence="13 14">
    <name type="scientific">Aliarcobacter butzleri</name>
    <dbReference type="NCBI Taxonomy" id="28197"/>
    <lineage>
        <taxon>Bacteria</taxon>
        <taxon>Pseudomonadati</taxon>
        <taxon>Campylobacterota</taxon>
        <taxon>Epsilonproteobacteria</taxon>
        <taxon>Campylobacterales</taxon>
        <taxon>Arcobacteraceae</taxon>
        <taxon>Aliarcobacter</taxon>
    </lineage>
</organism>
<sequence>MITIVDYGMGNLGSIKNMFKYIGVETTIESDVDKIKNASKILLPGVGSFDTAMKKINESDLKEVLNEKALKEQVPVLGICLGMQLLTKSSEEGSISGLGWIEAQTISFKDRIDKNYRVPHMGWNLVNKSNDSLLTKDFDDFDEVIFYFVHSYFVKVEDEKNSILKTNYGVEFDSAIQKDNIFGAQFHPEKSHKFGMKLFENFARI</sequence>
<feature type="active site" evidence="10 11">
    <location>
        <position position="187"/>
    </location>
</feature>
<reference evidence="13" key="2">
    <citation type="submission" date="2023-02" db="EMBL/GenBank/DDBJ databases">
        <authorList>
            <person name="Concha-Toloza M."/>
            <person name="Lopez-Cantillo M."/>
            <person name="Molina-Mora J."/>
            <person name="Collado L."/>
        </authorList>
    </citation>
    <scope>NUCLEOTIDE SEQUENCE</scope>
    <source>
        <strain evidence="13">FR1p153A2</strain>
    </source>
</reference>
<keyword evidence="4 10" id="KW-0378">Hydrolase</keyword>
<dbReference type="EMBL" id="JAQTJK010000017">
    <property type="protein sequence ID" value="MDK2042318.1"/>
    <property type="molecule type" value="Genomic_DNA"/>
</dbReference>
<dbReference type="GO" id="GO:0000107">
    <property type="term" value="F:imidazoleglycerol-phosphate synthase activity"/>
    <property type="evidence" value="ECO:0007669"/>
    <property type="project" value="UniProtKB-UniRule"/>
</dbReference>
<evidence type="ECO:0000256" key="3">
    <source>
        <dbReference type="ARBA" id="ARBA00022605"/>
    </source>
</evidence>
<evidence type="ECO:0000256" key="5">
    <source>
        <dbReference type="ARBA" id="ARBA00022962"/>
    </source>
</evidence>
<keyword evidence="7 10" id="KW-0456">Lyase</keyword>
<dbReference type="PANTHER" id="PTHR42701">
    <property type="entry name" value="IMIDAZOLE GLYCEROL PHOSPHATE SYNTHASE SUBUNIT HISH"/>
    <property type="match status" value="1"/>
</dbReference>
<dbReference type="HAMAP" id="MF_00278">
    <property type="entry name" value="HisH"/>
    <property type="match status" value="1"/>
</dbReference>
<dbReference type="Pfam" id="PF00117">
    <property type="entry name" value="GATase"/>
    <property type="match status" value="1"/>
</dbReference>
<gene>
    <name evidence="10 13" type="primary">hisH</name>
    <name evidence="13" type="ORF">PT517_11075</name>
</gene>
<dbReference type="NCBIfam" id="TIGR01855">
    <property type="entry name" value="IMP_synth_hisH"/>
    <property type="match status" value="1"/>
</dbReference>
<dbReference type="GO" id="GO:0000105">
    <property type="term" value="P:L-histidine biosynthetic process"/>
    <property type="evidence" value="ECO:0007669"/>
    <property type="project" value="UniProtKB-UniRule"/>
</dbReference>
<evidence type="ECO:0000313" key="14">
    <source>
        <dbReference type="Proteomes" id="UP001237501"/>
    </source>
</evidence>
<reference evidence="13" key="1">
    <citation type="journal article" date="2023" name="Antibiotics">
        <title>Genomic Characterization of Antibiotic-Resistant Campylobacterales Isolated from Chilean Poultry Meat.</title>
        <authorList>
            <person name="Concha-Toloza M."/>
            <person name="Lopez-Cantillo M."/>
            <person name="Molina-Mora J.A."/>
            <person name="Collado L."/>
        </authorList>
    </citation>
    <scope>NUCLEOTIDE SEQUENCE</scope>
    <source>
        <strain evidence="13">FR1p153A2</strain>
    </source>
</reference>
<dbReference type="InterPro" id="IPR010139">
    <property type="entry name" value="Imidazole-glycPsynth_HisH"/>
</dbReference>
<keyword evidence="3 10" id="KW-0028">Amino-acid biosynthesis</keyword>
<evidence type="ECO:0000256" key="7">
    <source>
        <dbReference type="ARBA" id="ARBA00023239"/>
    </source>
</evidence>
<feature type="active site" evidence="10 11">
    <location>
        <position position="189"/>
    </location>
</feature>
<dbReference type="GO" id="GO:0016829">
    <property type="term" value="F:lyase activity"/>
    <property type="evidence" value="ECO:0007669"/>
    <property type="project" value="UniProtKB-KW"/>
</dbReference>
<comment type="subcellular location">
    <subcellularLocation>
        <location evidence="10">Cytoplasm</location>
    </subcellularLocation>
</comment>
<dbReference type="EC" id="3.5.1.2" evidence="10"/>
<comment type="pathway">
    <text evidence="1 10">Amino-acid biosynthesis; L-histidine biosynthesis; L-histidine from 5-phospho-alpha-D-ribose 1-diphosphate: step 5/9.</text>
</comment>
<dbReference type="InterPro" id="IPR017926">
    <property type="entry name" value="GATASE"/>
</dbReference>
<feature type="active site" description="Nucleophile" evidence="10 11">
    <location>
        <position position="80"/>
    </location>
</feature>
<accession>A0AAW6VI29</accession>
<comment type="catalytic activity">
    <reaction evidence="9 10">
        <text>L-glutamine + H2O = L-glutamate + NH4(+)</text>
        <dbReference type="Rhea" id="RHEA:15889"/>
        <dbReference type="ChEBI" id="CHEBI:15377"/>
        <dbReference type="ChEBI" id="CHEBI:28938"/>
        <dbReference type="ChEBI" id="CHEBI:29985"/>
        <dbReference type="ChEBI" id="CHEBI:58359"/>
        <dbReference type="EC" id="3.5.1.2"/>
    </reaction>
</comment>
<dbReference type="InterPro" id="IPR029062">
    <property type="entry name" value="Class_I_gatase-like"/>
</dbReference>
<comment type="catalytic activity">
    <reaction evidence="8 10">
        <text>5-[(5-phospho-1-deoxy-D-ribulos-1-ylimino)methylamino]-1-(5-phospho-beta-D-ribosyl)imidazole-4-carboxamide + L-glutamine = D-erythro-1-(imidazol-4-yl)glycerol 3-phosphate + 5-amino-1-(5-phospho-beta-D-ribosyl)imidazole-4-carboxamide + L-glutamate + H(+)</text>
        <dbReference type="Rhea" id="RHEA:24793"/>
        <dbReference type="ChEBI" id="CHEBI:15378"/>
        <dbReference type="ChEBI" id="CHEBI:29985"/>
        <dbReference type="ChEBI" id="CHEBI:58278"/>
        <dbReference type="ChEBI" id="CHEBI:58359"/>
        <dbReference type="ChEBI" id="CHEBI:58475"/>
        <dbReference type="ChEBI" id="CHEBI:58525"/>
        <dbReference type="EC" id="4.3.2.10"/>
    </reaction>
</comment>
<protein>
    <recommendedName>
        <fullName evidence="10">Imidazole glycerol phosphate synthase subunit HisH</fullName>
        <ecNumber evidence="10">4.3.2.10</ecNumber>
    </recommendedName>
    <alternativeName>
        <fullName evidence="10">IGP synthase glutaminase subunit</fullName>
        <ecNumber evidence="10">3.5.1.2</ecNumber>
    </alternativeName>
    <alternativeName>
        <fullName evidence="10">IGP synthase subunit HisH</fullName>
    </alternativeName>
    <alternativeName>
        <fullName evidence="10">ImGP synthase subunit HisH</fullName>
        <shortName evidence="10">IGPS subunit HisH</shortName>
    </alternativeName>
</protein>
<dbReference type="GO" id="GO:0004359">
    <property type="term" value="F:glutaminase activity"/>
    <property type="evidence" value="ECO:0007669"/>
    <property type="project" value="UniProtKB-EC"/>
</dbReference>
<dbReference type="RefSeq" id="WP_152060416.1">
    <property type="nucleotide sequence ID" value="NZ_CABVSN010000032.1"/>
</dbReference>
<keyword evidence="10" id="KW-0963">Cytoplasm</keyword>
<feature type="domain" description="Glutamine amidotransferase" evidence="12">
    <location>
        <begin position="4"/>
        <end position="202"/>
    </location>
</feature>
<evidence type="ECO:0000256" key="1">
    <source>
        <dbReference type="ARBA" id="ARBA00005091"/>
    </source>
</evidence>
<name>A0AAW6VI29_9BACT</name>
<evidence type="ECO:0000256" key="2">
    <source>
        <dbReference type="ARBA" id="ARBA00011152"/>
    </source>
</evidence>
<evidence type="ECO:0000313" key="13">
    <source>
        <dbReference type="EMBL" id="MDK2042318.1"/>
    </source>
</evidence>
<dbReference type="PIRSF" id="PIRSF000495">
    <property type="entry name" value="Amidotransf_hisH"/>
    <property type="match status" value="1"/>
</dbReference>
<evidence type="ECO:0000256" key="10">
    <source>
        <dbReference type="HAMAP-Rule" id="MF_00278"/>
    </source>
</evidence>
<evidence type="ECO:0000256" key="8">
    <source>
        <dbReference type="ARBA" id="ARBA00047838"/>
    </source>
</evidence>
<dbReference type="SUPFAM" id="SSF52317">
    <property type="entry name" value="Class I glutamine amidotransferase-like"/>
    <property type="match status" value="1"/>
</dbReference>
<dbReference type="EC" id="4.3.2.10" evidence="10"/>
<evidence type="ECO:0000256" key="9">
    <source>
        <dbReference type="ARBA" id="ARBA00049534"/>
    </source>
</evidence>
<dbReference type="AlphaFoldDB" id="A0AAW6VI29"/>
<evidence type="ECO:0000256" key="6">
    <source>
        <dbReference type="ARBA" id="ARBA00023102"/>
    </source>
</evidence>
<proteinExistence type="inferred from homology"/>
<dbReference type="PROSITE" id="PS51273">
    <property type="entry name" value="GATASE_TYPE_1"/>
    <property type="match status" value="1"/>
</dbReference>
<dbReference type="GO" id="GO:0005737">
    <property type="term" value="C:cytoplasm"/>
    <property type="evidence" value="ECO:0007669"/>
    <property type="project" value="UniProtKB-SubCell"/>
</dbReference>
<evidence type="ECO:0000256" key="11">
    <source>
        <dbReference type="PIRSR" id="PIRSR000495-1"/>
    </source>
</evidence>
<comment type="function">
    <text evidence="10">IGPS catalyzes the conversion of PRFAR and glutamine to IGP, AICAR and glutamate. The HisH subunit catalyzes the hydrolysis of glutamine to glutamate and ammonia as part of the synthesis of IGP and AICAR. The resulting ammonia molecule is channeled to the active site of HisF.</text>
</comment>
<comment type="subunit">
    <text evidence="2 10">Heterodimer of HisH and HisF.</text>
</comment>
<keyword evidence="6 10" id="KW-0368">Histidine biosynthesis</keyword>
<dbReference type="CDD" id="cd01748">
    <property type="entry name" value="GATase1_IGP_Synthase"/>
    <property type="match status" value="1"/>
</dbReference>
<dbReference type="PANTHER" id="PTHR42701:SF1">
    <property type="entry name" value="IMIDAZOLE GLYCEROL PHOSPHATE SYNTHASE SUBUNIT HISH"/>
    <property type="match status" value="1"/>
</dbReference>